<dbReference type="Pfam" id="PF02472">
    <property type="entry name" value="ExbD"/>
    <property type="match status" value="1"/>
</dbReference>
<keyword evidence="7" id="KW-0813">Transport</keyword>
<evidence type="ECO:0000256" key="6">
    <source>
        <dbReference type="ARBA" id="ARBA00023136"/>
    </source>
</evidence>
<proteinExistence type="inferred from homology"/>
<dbReference type="OrthoDB" id="8455255at2"/>
<organism evidence="9 10">
    <name type="scientific">Parvibaculum lavamentivorans (strain DS-1 / DSM 13023 / NCIMB 13966)</name>
    <dbReference type="NCBI Taxonomy" id="402881"/>
    <lineage>
        <taxon>Bacteria</taxon>
        <taxon>Pseudomonadati</taxon>
        <taxon>Pseudomonadota</taxon>
        <taxon>Alphaproteobacteria</taxon>
        <taxon>Hyphomicrobiales</taxon>
        <taxon>Parvibaculaceae</taxon>
        <taxon>Parvibaculum</taxon>
    </lineage>
</organism>
<evidence type="ECO:0000313" key="10">
    <source>
        <dbReference type="Proteomes" id="UP000006377"/>
    </source>
</evidence>
<dbReference type="GO" id="GO:0022857">
    <property type="term" value="F:transmembrane transporter activity"/>
    <property type="evidence" value="ECO:0007669"/>
    <property type="project" value="InterPro"/>
</dbReference>
<protein>
    <submittedName>
        <fullName evidence="9">Biopolymer transport protein ExbD/TolR</fullName>
    </submittedName>
</protein>
<dbReference type="InterPro" id="IPR003400">
    <property type="entry name" value="ExbD"/>
</dbReference>
<dbReference type="KEGG" id="pla:Plav_2892"/>
<evidence type="ECO:0000256" key="5">
    <source>
        <dbReference type="ARBA" id="ARBA00022989"/>
    </source>
</evidence>
<dbReference type="Gene3D" id="3.30.420.270">
    <property type="match status" value="1"/>
</dbReference>
<evidence type="ECO:0000256" key="3">
    <source>
        <dbReference type="ARBA" id="ARBA00022475"/>
    </source>
</evidence>
<evidence type="ECO:0000256" key="2">
    <source>
        <dbReference type="ARBA" id="ARBA00005811"/>
    </source>
</evidence>
<keyword evidence="7" id="KW-0653">Protein transport</keyword>
<dbReference type="Proteomes" id="UP000006377">
    <property type="component" value="Chromosome"/>
</dbReference>
<comment type="subcellular location">
    <subcellularLocation>
        <location evidence="1">Cell membrane</location>
        <topology evidence="1">Single-pass membrane protein</topology>
    </subcellularLocation>
    <subcellularLocation>
        <location evidence="7">Cell membrane</location>
        <topology evidence="7">Single-pass type II membrane protein</topology>
    </subcellularLocation>
</comment>
<dbReference type="eggNOG" id="COG0848">
    <property type="taxonomic scope" value="Bacteria"/>
</dbReference>
<keyword evidence="10" id="KW-1185">Reference proteome</keyword>
<dbReference type="EMBL" id="CP000774">
    <property type="protein sequence ID" value="ABS64499.1"/>
    <property type="molecule type" value="Genomic_DNA"/>
</dbReference>
<gene>
    <name evidence="9" type="ordered locus">Plav_2892</name>
</gene>
<comment type="similarity">
    <text evidence="2 7">Belongs to the ExbD/TolR family.</text>
</comment>
<reference evidence="9 10" key="1">
    <citation type="journal article" date="2011" name="Stand. Genomic Sci.">
        <title>Complete genome sequence of Parvibaculum lavamentivorans type strain (DS-1(T)).</title>
        <authorList>
            <person name="Schleheck D."/>
            <person name="Weiss M."/>
            <person name="Pitluck S."/>
            <person name="Bruce D."/>
            <person name="Land M.L."/>
            <person name="Han S."/>
            <person name="Saunders E."/>
            <person name="Tapia R."/>
            <person name="Detter C."/>
            <person name="Brettin T."/>
            <person name="Han J."/>
            <person name="Woyke T."/>
            <person name="Goodwin L."/>
            <person name="Pennacchio L."/>
            <person name="Nolan M."/>
            <person name="Cook A.M."/>
            <person name="Kjelleberg S."/>
            <person name="Thomas T."/>
        </authorList>
    </citation>
    <scope>NUCLEOTIDE SEQUENCE [LARGE SCALE GENOMIC DNA]</scope>
    <source>
        <strain evidence="10">DS-1 / DSM 13023 / NCIMB 13966</strain>
    </source>
</reference>
<dbReference type="GO" id="GO:0015031">
    <property type="term" value="P:protein transport"/>
    <property type="evidence" value="ECO:0007669"/>
    <property type="project" value="UniProtKB-KW"/>
</dbReference>
<keyword evidence="6 8" id="KW-0472">Membrane</keyword>
<feature type="transmembrane region" description="Helical" evidence="8">
    <location>
        <begin position="16"/>
        <end position="36"/>
    </location>
</feature>
<dbReference type="HOGENOM" id="CLU_085305_4_0_5"/>
<evidence type="ECO:0000256" key="4">
    <source>
        <dbReference type="ARBA" id="ARBA00022692"/>
    </source>
</evidence>
<dbReference type="PANTHER" id="PTHR30558">
    <property type="entry name" value="EXBD MEMBRANE COMPONENT OF PMF-DRIVEN MACROMOLECULE IMPORT SYSTEM"/>
    <property type="match status" value="1"/>
</dbReference>
<dbReference type="GO" id="GO:0005886">
    <property type="term" value="C:plasma membrane"/>
    <property type="evidence" value="ECO:0007669"/>
    <property type="project" value="UniProtKB-SubCell"/>
</dbReference>
<keyword evidence="5 8" id="KW-1133">Transmembrane helix</keyword>
<dbReference type="AlphaFoldDB" id="A7HX66"/>
<evidence type="ECO:0000256" key="8">
    <source>
        <dbReference type="SAM" id="Phobius"/>
    </source>
</evidence>
<sequence>MIEFDEEQPRRQFETLIPLINVVFLLLIFFLLAGTMTPPEPVAVALPQGELNDRERDLPATLIMEADGFVWLGDRVVDAKISGPMVERYLGEQGTKRVAIKADQEAPAEALLLLMEGLREVGVEQVTILTERGK</sequence>
<keyword evidence="3" id="KW-1003">Cell membrane</keyword>
<dbReference type="PANTHER" id="PTHR30558:SF7">
    <property type="entry name" value="TOL-PAL SYSTEM PROTEIN TOLR"/>
    <property type="match status" value="1"/>
</dbReference>
<accession>A7HX66</accession>
<evidence type="ECO:0000256" key="7">
    <source>
        <dbReference type="RuleBase" id="RU003879"/>
    </source>
</evidence>
<evidence type="ECO:0000313" key="9">
    <source>
        <dbReference type="EMBL" id="ABS64499.1"/>
    </source>
</evidence>
<keyword evidence="4 7" id="KW-0812">Transmembrane</keyword>
<name>A7HX66_PARL1</name>
<dbReference type="STRING" id="402881.Plav_2892"/>
<dbReference type="RefSeq" id="WP_012111815.1">
    <property type="nucleotide sequence ID" value="NC_009719.1"/>
</dbReference>
<evidence type="ECO:0000256" key="1">
    <source>
        <dbReference type="ARBA" id="ARBA00004162"/>
    </source>
</evidence>